<sequence length="348" mass="39183">MPLNLFDPRTMLSVIERNPQVKTFLKDTFFGRVETSNTEYIDVDFTKGNRELAPFVHDKIAQTTTENQGYVTKQFKPALVTADRVTTAGDILKRTAGELPYNSISPEERAAQKIARDFLQIDEMITRREEWMCAQTLFTGKIPVIGKGVNYEIDFKFTNKDVKSGTDLWSDAKAKPISQIEEMAKQVQKTGFVNPDICILGQNAASEFVNNASVQKILDTEHMNLATIEPRQLPNGATYIGTIPKLGLSIYQYNEWYLDNFTDPKNPQVKSLIPADYCGIFSSQMQGFMGYGVNAIIDNASKEFVSIEGTRCPDSWIQKKPAAKYIQLMSRPLACPVEVDAWFISKVV</sequence>
<gene>
    <name evidence="1" type="ORF">FF104_12635</name>
</gene>
<dbReference type="Gene3D" id="3.30.1930.10">
    <property type="entry name" value="capsid protein of prophage domain"/>
    <property type="match status" value="1"/>
</dbReference>
<organism evidence="1 2">
    <name type="scientific">Clostridium butyricum</name>
    <dbReference type="NCBI Taxonomy" id="1492"/>
    <lineage>
        <taxon>Bacteria</taxon>
        <taxon>Bacillati</taxon>
        <taxon>Bacillota</taxon>
        <taxon>Clostridia</taxon>
        <taxon>Eubacteriales</taxon>
        <taxon>Clostridiaceae</taxon>
        <taxon>Clostridium</taxon>
    </lineage>
</organism>
<name>A0AAP9UFZ5_CLOBU</name>
<dbReference type="RefSeq" id="WP_035762748.1">
    <property type="nucleotide sequence ID" value="NZ_AP019716.1"/>
</dbReference>
<accession>A0AAP9UFZ5</accession>
<dbReference type="InterPro" id="IPR005564">
    <property type="entry name" value="Major_capsid_GpE"/>
</dbReference>
<dbReference type="Pfam" id="PF03864">
    <property type="entry name" value="Phage_cap_E"/>
    <property type="match status" value="1"/>
</dbReference>
<dbReference type="AlphaFoldDB" id="A0AAP9UFZ5"/>
<reference evidence="1 2" key="1">
    <citation type="submission" date="2019-05" db="EMBL/GenBank/DDBJ databases">
        <authorList>
            <person name="Schori C."/>
            <person name="Ahrens C."/>
        </authorList>
    </citation>
    <scope>NUCLEOTIDE SEQUENCE [LARGE SCALE GENOMIC DNA]</scope>
    <source>
        <strain evidence="1 2">DSM 10702</strain>
    </source>
</reference>
<dbReference type="EMBL" id="CP040626">
    <property type="protein sequence ID" value="QMW91784.1"/>
    <property type="molecule type" value="Genomic_DNA"/>
</dbReference>
<dbReference type="Gene3D" id="3.15.30.10">
    <property type="entry name" value="putative capsid protein of prophage domain like"/>
    <property type="match status" value="1"/>
</dbReference>
<evidence type="ECO:0000313" key="1">
    <source>
        <dbReference type="EMBL" id="QMW91784.1"/>
    </source>
</evidence>
<protein>
    <submittedName>
        <fullName evidence="1">Major capsid protein</fullName>
    </submittedName>
</protein>
<evidence type="ECO:0000313" key="2">
    <source>
        <dbReference type="Proteomes" id="UP000515243"/>
    </source>
</evidence>
<dbReference type="Proteomes" id="UP000515243">
    <property type="component" value="Chromosome 1"/>
</dbReference>
<dbReference type="GeneID" id="92945024"/>
<proteinExistence type="predicted"/>